<dbReference type="AlphaFoldDB" id="A0A6C0G5A4"/>
<reference evidence="9 10" key="1">
    <citation type="submission" date="2020-01" db="EMBL/GenBank/DDBJ databases">
        <title>Paenibacillus sp. nov., isolated from tomato rhizosphere.</title>
        <authorList>
            <person name="Weon H.-Y."/>
            <person name="Lee S.A."/>
        </authorList>
    </citation>
    <scope>NUCLEOTIDE SEQUENCE [LARGE SCALE GENOMIC DNA]</scope>
    <source>
        <strain evidence="9 10">12200R-189</strain>
    </source>
</reference>
<dbReference type="EMBL" id="CP048209">
    <property type="protein sequence ID" value="QHT63543.1"/>
    <property type="molecule type" value="Genomic_DNA"/>
</dbReference>
<protein>
    <recommendedName>
        <fullName evidence="3">beta-N-acetylhexosaminidase</fullName>
        <ecNumber evidence="3">3.2.1.52</ecNumber>
    </recommendedName>
</protein>
<dbReference type="RefSeq" id="WP_162360103.1">
    <property type="nucleotide sequence ID" value="NZ_CP048209.1"/>
</dbReference>
<dbReference type="GO" id="GO:0009254">
    <property type="term" value="P:peptidoglycan turnover"/>
    <property type="evidence" value="ECO:0007669"/>
    <property type="project" value="TreeGrafter"/>
</dbReference>
<keyword evidence="5 9" id="KW-0326">Glycosidase</keyword>
<name>A0A6C0G5A4_9BACL</name>
<sequence length="499" mass="51334">MRKILLALLMLSVGLAGGCGSAGDREGTNAGNSSAQPPGQSGNAGNTPAVQPGNAGNAPTEPPGQSGNAGNPPAEQPGNAGNAPTEQPGQPGNAGNAPTEQPGQPGNAGNAPTEPPAQPGNAGNTPATPPATPTTAELVAQKLSKMTLDEKLGEMIIAGLDGTSASAQTKAMIQEQHIGGFIFYKNNITTPASVAAYVNQLKAWNKANSSPLLITVDQEGGRVSRLPGLLKIPAARVIGDTGDTKYAAAIDGAMGQASKLMGFNVDFAPVLDINSNPKNPVIGDRSYGTTAKKVTSMGLAAMEAIRKQGVIPVVKHFPGHGDTAVDSHLELPVVNKTLAQLKAFEWLPFQAAIKDGVDMVMVAHILFPKIDENVPASLSKTIITDELRGELGYRGVVISDDMTMGAIANHFGLAEAAVTSVKAGSDIILLAHGYEDATTVLNALKQSVQKGQLTEKRIDESVTRILTLKLHYKLSDAAVSAHPDVSGVNAAIKKAIAAH</sequence>
<proteinExistence type="inferred from homology"/>
<dbReference type="InterPro" id="IPR050226">
    <property type="entry name" value="NagZ_Beta-hexosaminidase"/>
</dbReference>
<feature type="signal peptide" evidence="7">
    <location>
        <begin position="1"/>
        <end position="18"/>
    </location>
</feature>
<dbReference type="PANTHER" id="PTHR30480:SF13">
    <property type="entry name" value="BETA-HEXOSAMINIDASE"/>
    <property type="match status" value="1"/>
</dbReference>
<dbReference type="KEGG" id="plyc:GXP70_28705"/>
<gene>
    <name evidence="9" type="primary">nagZ</name>
    <name evidence="9" type="ORF">GXP70_28705</name>
</gene>
<evidence type="ECO:0000256" key="5">
    <source>
        <dbReference type="ARBA" id="ARBA00023295"/>
    </source>
</evidence>
<dbReference type="Gene3D" id="3.20.20.300">
    <property type="entry name" value="Glycoside hydrolase, family 3, N-terminal domain"/>
    <property type="match status" value="1"/>
</dbReference>
<feature type="compositionally biased region" description="Polar residues" evidence="6">
    <location>
        <begin position="29"/>
        <end position="49"/>
    </location>
</feature>
<evidence type="ECO:0000256" key="7">
    <source>
        <dbReference type="SAM" id="SignalP"/>
    </source>
</evidence>
<dbReference type="InterPro" id="IPR036962">
    <property type="entry name" value="Glyco_hydro_3_N_sf"/>
</dbReference>
<dbReference type="PROSITE" id="PS51257">
    <property type="entry name" value="PROKAR_LIPOPROTEIN"/>
    <property type="match status" value="1"/>
</dbReference>
<evidence type="ECO:0000256" key="4">
    <source>
        <dbReference type="ARBA" id="ARBA00022801"/>
    </source>
</evidence>
<feature type="region of interest" description="Disordered" evidence="6">
    <location>
        <begin position="22"/>
        <end position="133"/>
    </location>
</feature>
<evidence type="ECO:0000256" key="3">
    <source>
        <dbReference type="ARBA" id="ARBA00012663"/>
    </source>
</evidence>
<evidence type="ECO:0000313" key="10">
    <source>
        <dbReference type="Proteomes" id="UP000476064"/>
    </source>
</evidence>
<dbReference type="Pfam" id="PF00933">
    <property type="entry name" value="Glyco_hydro_3"/>
    <property type="match status" value="1"/>
</dbReference>
<dbReference type="NCBIfam" id="NF003740">
    <property type="entry name" value="PRK05337.1"/>
    <property type="match status" value="1"/>
</dbReference>
<dbReference type="GO" id="GO:0005975">
    <property type="term" value="P:carbohydrate metabolic process"/>
    <property type="evidence" value="ECO:0007669"/>
    <property type="project" value="InterPro"/>
</dbReference>
<evidence type="ECO:0000313" key="9">
    <source>
        <dbReference type="EMBL" id="QHT63543.1"/>
    </source>
</evidence>
<dbReference type="Proteomes" id="UP000476064">
    <property type="component" value="Chromosome"/>
</dbReference>
<dbReference type="SUPFAM" id="SSF51445">
    <property type="entry name" value="(Trans)glycosidases"/>
    <property type="match status" value="1"/>
</dbReference>
<dbReference type="EC" id="3.2.1.52" evidence="3"/>
<evidence type="ECO:0000256" key="2">
    <source>
        <dbReference type="ARBA" id="ARBA00005336"/>
    </source>
</evidence>
<feature type="chain" id="PRO_5038708034" description="beta-N-acetylhexosaminidase" evidence="7">
    <location>
        <begin position="19"/>
        <end position="499"/>
    </location>
</feature>
<keyword evidence="4 9" id="KW-0378">Hydrolase</keyword>
<dbReference type="PANTHER" id="PTHR30480">
    <property type="entry name" value="BETA-HEXOSAMINIDASE-RELATED"/>
    <property type="match status" value="1"/>
</dbReference>
<dbReference type="InterPro" id="IPR017853">
    <property type="entry name" value="GH"/>
</dbReference>
<organism evidence="9 10">
    <name type="scientific">Paenibacillus lycopersici</name>
    <dbReference type="NCBI Taxonomy" id="2704462"/>
    <lineage>
        <taxon>Bacteria</taxon>
        <taxon>Bacillati</taxon>
        <taxon>Bacillota</taxon>
        <taxon>Bacilli</taxon>
        <taxon>Bacillales</taxon>
        <taxon>Paenibacillaceae</taxon>
        <taxon>Paenibacillus</taxon>
    </lineage>
</organism>
<comment type="similarity">
    <text evidence="2">Belongs to the glycosyl hydrolase 3 family.</text>
</comment>
<evidence type="ECO:0000256" key="1">
    <source>
        <dbReference type="ARBA" id="ARBA00001231"/>
    </source>
</evidence>
<feature type="domain" description="Glycoside hydrolase family 3 N-terminal" evidence="8">
    <location>
        <begin position="147"/>
        <end position="468"/>
    </location>
</feature>
<comment type="catalytic activity">
    <reaction evidence="1">
        <text>Hydrolysis of terminal non-reducing N-acetyl-D-hexosamine residues in N-acetyl-beta-D-hexosaminides.</text>
        <dbReference type="EC" id="3.2.1.52"/>
    </reaction>
</comment>
<accession>A0A6C0G5A4</accession>
<dbReference type="InterPro" id="IPR001764">
    <property type="entry name" value="Glyco_hydro_3_N"/>
</dbReference>
<keyword evidence="10" id="KW-1185">Reference proteome</keyword>
<evidence type="ECO:0000256" key="6">
    <source>
        <dbReference type="SAM" id="MobiDB-lite"/>
    </source>
</evidence>
<dbReference type="GO" id="GO:0004563">
    <property type="term" value="F:beta-N-acetylhexosaminidase activity"/>
    <property type="evidence" value="ECO:0007669"/>
    <property type="project" value="UniProtKB-EC"/>
</dbReference>
<keyword evidence="7" id="KW-0732">Signal</keyword>
<evidence type="ECO:0000259" key="8">
    <source>
        <dbReference type="Pfam" id="PF00933"/>
    </source>
</evidence>